<evidence type="ECO:0000313" key="2">
    <source>
        <dbReference type="Proteomes" id="UP000631114"/>
    </source>
</evidence>
<keyword evidence="2" id="KW-1185">Reference proteome</keyword>
<comment type="caution">
    <text evidence="1">The sequence shown here is derived from an EMBL/GenBank/DDBJ whole genome shotgun (WGS) entry which is preliminary data.</text>
</comment>
<gene>
    <name evidence="1" type="ORF">IFM89_034608</name>
</gene>
<organism evidence="1 2">
    <name type="scientific">Coptis chinensis</name>
    <dbReference type="NCBI Taxonomy" id="261450"/>
    <lineage>
        <taxon>Eukaryota</taxon>
        <taxon>Viridiplantae</taxon>
        <taxon>Streptophyta</taxon>
        <taxon>Embryophyta</taxon>
        <taxon>Tracheophyta</taxon>
        <taxon>Spermatophyta</taxon>
        <taxon>Magnoliopsida</taxon>
        <taxon>Ranunculales</taxon>
        <taxon>Ranunculaceae</taxon>
        <taxon>Coptidoideae</taxon>
        <taxon>Coptis</taxon>
    </lineage>
</organism>
<dbReference type="Proteomes" id="UP000631114">
    <property type="component" value="Unassembled WGS sequence"/>
</dbReference>
<dbReference type="AlphaFoldDB" id="A0A835HLY2"/>
<name>A0A835HLY2_9MAGN</name>
<sequence>MTGSTSHASAQLEDSPNTACQISMAGIKVCLMEKGCKWEARDFSTNSIKILFAVKIDSQKWGFNFGPKDALIQLDATSVEDQNKKCMFYGSTLQKSICDNSFCSTVSFVVGRSYSLSYRVDRRIYSRSEFVDNPFATSQKPTDFRQLIATAKAHYQRFLVMAKS</sequence>
<protein>
    <submittedName>
        <fullName evidence="1">Uncharacterized protein</fullName>
    </submittedName>
</protein>
<evidence type="ECO:0000313" key="1">
    <source>
        <dbReference type="EMBL" id="KAF9603275.1"/>
    </source>
</evidence>
<proteinExistence type="predicted"/>
<dbReference type="OrthoDB" id="1688374at2759"/>
<reference evidence="1 2" key="1">
    <citation type="submission" date="2020-10" db="EMBL/GenBank/DDBJ databases">
        <title>The Coptis chinensis genome and diversification of protoberbering-type alkaloids.</title>
        <authorList>
            <person name="Wang B."/>
            <person name="Shu S."/>
            <person name="Song C."/>
            <person name="Liu Y."/>
        </authorList>
    </citation>
    <scope>NUCLEOTIDE SEQUENCE [LARGE SCALE GENOMIC DNA]</scope>
    <source>
        <strain evidence="1">HL-2020</strain>
        <tissue evidence="1">Leaf</tissue>
    </source>
</reference>
<dbReference type="EMBL" id="JADFTS010000006">
    <property type="protein sequence ID" value="KAF9603275.1"/>
    <property type="molecule type" value="Genomic_DNA"/>
</dbReference>
<accession>A0A835HLY2</accession>